<dbReference type="RefSeq" id="XP_009027544.1">
    <property type="nucleotide sequence ID" value="XM_009029296.1"/>
</dbReference>
<dbReference type="CTD" id="20200502"/>
<reference evidence="3" key="3">
    <citation type="submission" date="2015-06" db="UniProtKB">
        <authorList>
            <consortium name="EnsemblMetazoa"/>
        </authorList>
    </citation>
    <scope>IDENTIFICATION</scope>
</reference>
<protein>
    <submittedName>
        <fullName evidence="2 3">Uncharacterized protein</fullName>
    </submittedName>
</protein>
<dbReference type="EMBL" id="AMQM01001634">
    <property type="status" value="NOT_ANNOTATED_CDS"/>
    <property type="molecule type" value="Genomic_DNA"/>
</dbReference>
<reference evidence="2 4" key="2">
    <citation type="journal article" date="2013" name="Nature">
        <title>Insights into bilaterian evolution from three spiralian genomes.</title>
        <authorList>
            <person name="Simakov O."/>
            <person name="Marletaz F."/>
            <person name="Cho S.J."/>
            <person name="Edsinger-Gonzales E."/>
            <person name="Havlak P."/>
            <person name="Hellsten U."/>
            <person name="Kuo D.H."/>
            <person name="Larsson T."/>
            <person name="Lv J."/>
            <person name="Arendt D."/>
            <person name="Savage R."/>
            <person name="Osoegawa K."/>
            <person name="de Jong P."/>
            <person name="Grimwood J."/>
            <person name="Chapman J.A."/>
            <person name="Shapiro H."/>
            <person name="Aerts A."/>
            <person name="Otillar R.P."/>
            <person name="Terry A.Y."/>
            <person name="Boore J.L."/>
            <person name="Grigoriev I.V."/>
            <person name="Lindberg D.R."/>
            <person name="Seaver E.C."/>
            <person name="Weisblat D.A."/>
            <person name="Putnam N.H."/>
            <person name="Rokhsar D.S."/>
        </authorList>
    </citation>
    <scope>NUCLEOTIDE SEQUENCE</scope>
</reference>
<reference evidence="4" key="1">
    <citation type="submission" date="2012-12" db="EMBL/GenBank/DDBJ databases">
        <authorList>
            <person name="Hellsten U."/>
            <person name="Grimwood J."/>
            <person name="Chapman J.A."/>
            <person name="Shapiro H."/>
            <person name="Aerts A."/>
            <person name="Otillar R.P."/>
            <person name="Terry A.Y."/>
            <person name="Boore J.L."/>
            <person name="Simakov O."/>
            <person name="Marletaz F."/>
            <person name="Cho S.-J."/>
            <person name="Edsinger-Gonzales E."/>
            <person name="Havlak P."/>
            <person name="Kuo D.-H."/>
            <person name="Larsson T."/>
            <person name="Lv J."/>
            <person name="Arendt D."/>
            <person name="Savage R."/>
            <person name="Osoegawa K."/>
            <person name="de Jong P."/>
            <person name="Lindberg D.R."/>
            <person name="Seaver E.C."/>
            <person name="Weisblat D.A."/>
            <person name="Putnam N.H."/>
            <person name="Grigoriev I.V."/>
            <person name="Rokhsar D.S."/>
        </authorList>
    </citation>
    <scope>NUCLEOTIDE SEQUENCE</scope>
</reference>
<evidence type="ECO:0000256" key="1">
    <source>
        <dbReference type="SAM" id="MobiDB-lite"/>
    </source>
</evidence>
<dbReference type="HOGENOM" id="CLU_2161081_0_0_1"/>
<dbReference type="GeneID" id="20200502"/>
<dbReference type="Proteomes" id="UP000015101">
    <property type="component" value="Unassembled WGS sequence"/>
</dbReference>
<gene>
    <name evidence="3" type="primary">20200502</name>
    <name evidence="2" type="ORF">HELRODRAFT_164338</name>
</gene>
<keyword evidence="4" id="KW-1185">Reference proteome</keyword>
<proteinExistence type="predicted"/>
<accession>T1EVA2</accession>
<dbReference type="EMBL" id="KB097571">
    <property type="protein sequence ID" value="ESN94484.1"/>
    <property type="molecule type" value="Genomic_DNA"/>
</dbReference>
<feature type="region of interest" description="Disordered" evidence="1">
    <location>
        <begin position="1"/>
        <end position="61"/>
    </location>
</feature>
<dbReference type="InParanoid" id="T1EVA2"/>
<dbReference type="KEGG" id="hro:HELRODRAFT_164338"/>
<organism evidence="3 4">
    <name type="scientific">Helobdella robusta</name>
    <name type="common">Californian leech</name>
    <dbReference type="NCBI Taxonomy" id="6412"/>
    <lineage>
        <taxon>Eukaryota</taxon>
        <taxon>Metazoa</taxon>
        <taxon>Spiralia</taxon>
        <taxon>Lophotrochozoa</taxon>
        <taxon>Annelida</taxon>
        <taxon>Clitellata</taxon>
        <taxon>Hirudinea</taxon>
        <taxon>Rhynchobdellida</taxon>
        <taxon>Glossiphoniidae</taxon>
        <taxon>Helobdella</taxon>
    </lineage>
</organism>
<dbReference type="EnsemblMetazoa" id="HelroT164338">
    <property type="protein sequence ID" value="HelroP164338"/>
    <property type="gene ID" value="HelroG164338"/>
</dbReference>
<name>T1EVA2_HELRO</name>
<evidence type="ECO:0000313" key="2">
    <source>
        <dbReference type="EMBL" id="ESN94484.1"/>
    </source>
</evidence>
<sequence length="111" mass="12019">MATVSTQLRFSPSPSSPLPPPPPSSSSSSTQLRSSSSSSSSSSEKRATDANKLTRQHPQTFRPILTCGKNTNNVHVNLDLYGQEIAHGMRCEACITEVLIQTELDVIVFNM</sequence>
<evidence type="ECO:0000313" key="4">
    <source>
        <dbReference type="Proteomes" id="UP000015101"/>
    </source>
</evidence>
<feature type="compositionally biased region" description="Low complexity" evidence="1">
    <location>
        <begin position="25"/>
        <end position="42"/>
    </location>
</feature>
<feature type="compositionally biased region" description="Polar residues" evidence="1">
    <location>
        <begin position="1"/>
        <end position="10"/>
    </location>
</feature>
<feature type="compositionally biased region" description="Pro residues" evidence="1">
    <location>
        <begin position="14"/>
        <end position="24"/>
    </location>
</feature>
<evidence type="ECO:0000313" key="3">
    <source>
        <dbReference type="EnsemblMetazoa" id="HelroP164338"/>
    </source>
</evidence>
<dbReference type="AlphaFoldDB" id="T1EVA2"/>